<dbReference type="InterPro" id="IPR015168">
    <property type="entry name" value="SsuA/THI5"/>
</dbReference>
<keyword evidence="3" id="KW-0732">Signal</keyword>
<keyword evidence="6" id="KW-1185">Reference proteome</keyword>
<evidence type="ECO:0000313" key="6">
    <source>
        <dbReference type="Proteomes" id="UP001147700"/>
    </source>
</evidence>
<organism evidence="5 6">
    <name type="scientific">Solirubrobacter deserti</name>
    <dbReference type="NCBI Taxonomy" id="2282478"/>
    <lineage>
        <taxon>Bacteria</taxon>
        <taxon>Bacillati</taxon>
        <taxon>Actinomycetota</taxon>
        <taxon>Thermoleophilia</taxon>
        <taxon>Solirubrobacterales</taxon>
        <taxon>Solirubrobacteraceae</taxon>
        <taxon>Solirubrobacter</taxon>
    </lineage>
</organism>
<dbReference type="PANTHER" id="PTHR30024">
    <property type="entry name" value="ALIPHATIC SULFONATES-BINDING PROTEIN-RELATED"/>
    <property type="match status" value="1"/>
</dbReference>
<dbReference type="Gene3D" id="3.40.190.10">
    <property type="entry name" value="Periplasmic binding protein-like II"/>
    <property type="match status" value="2"/>
</dbReference>
<feature type="domain" description="SsuA/THI5-like" evidence="4">
    <location>
        <begin position="94"/>
        <end position="274"/>
    </location>
</feature>
<sequence>MAEVSRREFLHRSGIGAGGLLTLSGLSALLAACGGEEETASNSGNGAAKVNPKPKIGLSSSPQASYLPVIAGPIMAGSKFGLNITKSDITTFDSSTTLTQSTLSGQVQIAGQSTVAQLLLIDRGQPFKIFATYSMNDDFVIAGRGDVKTIAQLKDPKVTVASDSPGGAGQAVFDAMLKANNAGFLVDGIPKKVIIESSGERTSALASGDADATVIHIVQANAVNKETGDVNIIAKLYGPDGEPNFMKEAYAARTDWLDENIETAAAVTASVIQASRDLTKDYASFEAACKQLIEEPPPAEELQELFEIIKSNEVYPVDGGLTDERVQYMIDLGKEEGIIETDLTPDKVVDRRVMERALEMVGS</sequence>
<evidence type="ECO:0000313" key="5">
    <source>
        <dbReference type="EMBL" id="MDA0137223.1"/>
    </source>
</evidence>
<protein>
    <submittedName>
        <fullName evidence="5">ABC transporter substrate-binding protein</fullName>
    </submittedName>
</protein>
<dbReference type="EMBL" id="JAPCID010000008">
    <property type="protein sequence ID" value="MDA0137223.1"/>
    <property type="molecule type" value="Genomic_DNA"/>
</dbReference>
<dbReference type="Proteomes" id="UP001147700">
    <property type="component" value="Unassembled WGS sequence"/>
</dbReference>
<evidence type="ECO:0000256" key="3">
    <source>
        <dbReference type="ARBA" id="ARBA00022729"/>
    </source>
</evidence>
<dbReference type="PROSITE" id="PS51257">
    <property type="entry name" value="PROKAR_LIPOPROTEIN"/>
    <property type="match status" value="1"/>
</dbReference>
<dbReference type="InterPro" id="IPR006311">
    <property type="entry name" value="TAT_signal"/>
</dbReference>
<evidence type="ECO:0000256" key="2">
    <source>
        <dbReference type="ARBA" id="ARBA00010742"/>
    </source>
</evidence>
<name>A0ABT4RFD4_9ACTN</name>
<evidence type="ECO:0000256" key="1">
    <source>
        <dbReference type="ARBA" id="ARBA00004418"/>
    </source>
</evidence>
<dbReference type="SUPFAM" id="SSF53850">
    <property type="entry name" value="Periplasmic binding protein-like II"/>
    <property type="match status" value="1"/>
</dbReference>
<accession>A0ABT4RFD4</accession>
<evidence type="ECO:0000259" key="4">
    <source>
        <dbReference type="Pfam" id="PF09084"/>
    </source>
</evidence>
<dbReference type="Pfam" id="PF09084">
    <property type="entry name" value="NMT1"/>
    <property type="match status" value="1"/>
</dbReference>
<comment type="subcellular location">
    <subcellularLocation>
        <location evidence="1">Periplasm</location>
    </subcellularLocation>
</comment>
<dbReference type="PROSITE" id="PS51318">
    <property type="entry name" value="TAT"/>
    <property type="match status" value="1"/>
</dbReference>
<comment type="similarity">
    <text evidence="2">Belongs to the bacterial solute-binding protein SsuA/TauA family.</text>
</comment>
<dbReference type="RefSeq" id="WP_202957113.1">
    <property type="nucleotide sequence ID" value="NZ_JAPCID010000008.1"/>
</dbReference>
<comment type="caution">
    <text evidence="5">The sequence shown here is derived from an EMBL/GenBank/DDBJ whole genome shotgun (WGS) entry which is preliminary data.</text>
</comment>
<reference evidence="5" key="1">
    <citation type="submission" date="2022-10" db="EMBL/GenBank/DDBJ databases">
        <title>The WGS of Solirubrobacter sp. CPCC 204708.</title>
        <authorList>
            <person name="Jiang Z."/>
        </authorList>
    </citation>
    <scope>NUCLEOTIDE SEQUENCE</scope>
    <source>
        <strain evidence="5">CPCC 204708</strain>
    </source>
</reference>
<dbReference type="PANTHER" id="PTHR30024:SF47">
    <property type="entry name" value="TAURINE-BINDING PERIPLASMIC PROTEIN"/>
    <property type="match status" value="1"/>
</dbReference>
<proteinExistence type="inferred from homology"/>
<gene>
    <name evidence="5" type="ORF">OJ962_06915</name>
</gene>